<name>A0A318I0K1_9BACT</name>
<dbReference type="EMBL" id="QJJX01000003">
    <property type="protein sequence ID" value="PXX24102.1"/>
    <property type="molecule type" value="Genomic_DNA"/>
</dbReference>
<proteinExistence type="predicted"/>
<dbReference type="RefSeq" id="WP_025815223.1">
    <property type="nucleotide sequence ID" value="NZ_BAIZ01000002.1"/>
</dbReference>
<protein>
    <submittedName>
        <fullName evidence="1">Uncharacterized protein</fullName>
    </submittedName>
</protein>
<sequence length="59" mass="6588">MKTRFTTIVGPIILVGSACQQDSFLDGNQEQENDNTAFNHYVPNLNINLETAKYTADLL</sequence>
<accession>A0A318I0K1</accession>
<gene>
    <name evidence="1" type="ORF">EJ73_00343</name>
</gene>
<keyword evidence="2" id="KW-1185">Reference proteome</keyword>
<dbReference type="AlphaFoldDB" id="A0A318I0K1"/>
<reference evidence="1 2" key="1">
    <citation type="submission" date="2018-05" db="EMBL/GenBank/DDBJ databases">
        <title>Genomic Encyclopedia of Type Strains, Phase I: the one thousand microbial genomes (KMG-I) project.</title>
        <authorList>
            <person name="Kyrpides N."/>
        </authorList>
    </citation>
    <scope>NUCLEOTIDE SEQUENCE [LARGE SCALE GENOMIC DNA]</scope>
    <source>
        <strain evidence="1 2">DSM 15611</strain>
    </source>
</reference>
<evidence type="ECO:0000313" key="2">
    <source>
        <dbReference type="Proteomes" id="UP000248314"/>
    </source>
</evidence>
<evidence type="ECO:0000313" key="1">
    <source>
        <dbReference type="EMBL" id="PXX24102.1"/>
    </source>
</evidence>
<organism evidence="1 2">
    <name type="scientific">Hoylesella shahii DSM 15611 = JCM 12083</name>
    <dbReference type="NCBI Taxonomy" id="1122991"/>
    <lineage>
        <taxon>Bacteria</taxon>
        <taxon>Pseudomonadati</taxon>
        <taxon>Bacteroidota</taxon>
        <taxon>Bacteroidia</taxon>
        <taxon>Bacteroidales</taxon>
        <taxon>Prevotellaceae</taxon>
        <taxon>Hoylesella</taxon>
    </lineage>
</organism>
<comment type="caution">
    <text evidence="1">The sequence shown here is derived from an EMBL/GenBank/DDBJ whole genome shotgun (WGS) entry which is preliminary data.</text>
</comment>
<dbReference type="PROSITE" id="PS51257">
    <property type="entry name" value="PROKAR_LIPOPROTEIN"/>
    <property type="match status" value="1"/>
</dbReference>
<dbReference type="Proteomes" id="UP000248314">
    <property type="component" value="Unassembled WGS sequence"/>
</dbReference>
<dbReference type="STRING" id="1122991.GCA_000613445_03060"/>